<dbReference type="Proteomes" id="UP001234297">
    <property type="component" value="Chromosome 2"/>
</dbReference>
<evidence type="ECO:0000313" key="2">
    <source>
        <dbReference type="Proteomes" id="UP001234297"/>
    </source>
</evidence>
<protein>
    <submittedName>
        <fullName evidence="1">Uncharacterized protein</fullName>
    </submittedName>
</protein>
<proteinExistence type="predicted"/>
<sequence>MSFVSATSWLKRSCRMQNPVLVFLPVSGKARQGMETKSAISTLPEEREREERGKRASENAIFCSVRTLSPERGFHTTNTTSSCRLCLGHLYWTHAILLRVTARLGDRWRIIVNNQSCHDGN</sequence>
<name>A0ACC2MLP0_PERAE</name>
<accession>A0ACC2MLP0</accession>
<comment type="caution">
    <text evidence="1">The sequence shown here is derived from an EMBL/GenBank/DDBJ whole genome shotgun (WGS) entry which is preliminary data.</text>
</comment>
<keyword evidence="2" id="KW-1185">Reference proteome</keyword>
<gene>
    <name evidence="1" type="ORF">MRB53_008440</name>
</gene>
<dbReference type="EMBL" id="CM056810">
    <property type="protein sequence ID" value="KAJ8646692.1"/>
    <property type="molecule type" value="Genomic_DNA"/>
</dbReference>
<evidence type="ECO:0000313" key="1">
    <source>
        <dbReference type="EMBL" id="KAJ8646692.1"/>
    </source>
</evidence>
<reference evidence="1 2" key="1">
    <citation type="journal article" date="2022" name="Hortic Res">
        <title>A haplotype resolved chromosomal level avocado genome allows analysis of novel avocado genes.</title>
        <authorList>
            <person name="Nath O."/>
            <person name="Fletcher S.J."/>
            <person name="Hayward A."/>
            <person name="Shaw L.M."/>
            <person name="Masouleh A.K."/>
            <person name="Furtado A."/>
            <person name="Henry R.J."/>
            <person name="Mitter N."/>
        </authorList>
    </citation>
    <scope>NUCLEOTIDE SEQUENCE [LARGE SCALE GENOMIC DNA]</scope>
    <source>
        <strain evidence="2">cv. Hass</strain>
    </source>
</reference>
<organism evidence="1 2">
    <name type="scientific">Persea americana</name>
    <name type="common">Avocado</name>
    <dbReference type="NCBI Taxonomy" id="3435"/>
    <lineage>
        <taxon>Eukaryota</taxon>
        <taxon>Viridiplantae</taxon>
        <taxon>Streptophyta</taxon>
        <taxon>Embryophyta</taxon>
        <taxon>Tracheophyta</taxon>
        <taxon>Spermatophyta</taxon>
        <taxon>Magnoliopsida</taxon>
        <taxon>Magnoliidae</taxon>
        <taxon>Laurales</taxon>
        <taxon>Lauraceae</taxon>
        <taxon>Persea</taxon>
    </lineage>
</organism>